<feature type="coiled-coil region" evidence="10">
    <location>
        <begin position="19"/>
        <end position="46"/>
    </location>
</feature>
<dbReference type="NCBIfam" id="TIGR01662">
    <property type="entry name" value="HAD-SF-IIIA"/>
    <property type="match status" value="1"/>
</dbReference>
<dbReference type="EMBL" id="WVUK01000056">
    <property type="protein sequence ID" value="KAF7492584.1"/>
    <property type="molecule type" value="Genomic_DNA"/>
</dbReference>
<dbReference type="SUPFAM" id="SSF52540">
    <property type="entry name" value="P-loop containing nucleoside triphosphate hydrolases"/>
    <property type="match status" value="1"/>
</dbReference>
<dbReference type="InterPro" id="IPR036412">
    <property type="entry name" value="HAD-like_sf"/>
</dbReference>
<evidence type="ECO:0000256" key="7">
    <source>
        <dbReference type="ARBA" id="ARBA00025785"/>
    </source>
</evidence>
<sequence length="991" mass="113072">MFAKKSIGNILNLSRFKSIQNQSQNLQNHQINLNNINENVKRLEYAVRGPLVIRAGEIEKELQKDPQTKPFDGVIRANIGDCHAMGQTPLTFLRQVLAVATDNSLMRSNRYSEDVKNRVRLLLKYCGGGSVGAYSDSAGVEIIRHHCAEYIQKRDGFDSDWRNIVITSGASEAIRAVMTLINTSSTDLLPSGVMIPIPQYPLYTATIAEYGMYPIKYYLDEDNQWSLNIDELDRSLNSADGQCIPKAIVVINPGNPTGSVLSEQNIKDIIKFAKKHKLLIIADEVYQHNVYDGNFFSFKKILKELDEEIELASVMSASKGYMGECGLRAGYCELENFDQSVKLMFFKMLSARLCSSVLGQIALDCIVKPPERDEESYDQYEKEKNEVLLSLKYRAELVAKIFNAIPGYRSNKVAGAMYAFPKIDIPKKAIEEAAKLKQAPDFFYAMKLLESYGICVVPGSGFGQQPGTYHFRTTILPPEEKIESMLNKIQEFHQKFLASYSLDRLVPDQEIKEGHTLTIGRNRRCKIKDLKCSRSFCELTISNKRLKIKFLKDARIVTMKSGDLFQGPGFGYKIKMIDTIANDEDGIDGFVWKEADDNKALIGSLSGGGKSSPKIAAFDFDFTLIGTKTGQPFPNDENDWKLMNPNLPKFLRQLIEQDYRLVIFSNQKGISLKKVDVEEVKKRFAAALRSINLPCLVLIAPNDDFNRKPATGLWDHFVTQIQPETKIDYKQSFYVGDAAGRKKSGVKAADFSASDLLFASNCGLNFLVPEKFFDHMHRNTLFSYKFDSKEMPIPEKFYKFDSKSMETNFLLKNRLTSEKIRHPKNLNSILPSPHCLIFCGLPATGKTKFYENYLESLNYGHVSMDELRNISKCFKKADELVRQRKNFVIDNTNVTKSSRLEWIKFCKENDYTPVLLHFDLPIQHLLHNNRFRQITKLHKPVPNVAIYSMRNKFEEIGPDECSKQFQVNFVVEFGDDKQKFQQFYFMYLNEK</sequence>
<accession>A0A834VEX8</accession>
<evidence type="ECO:0000256" key="2">
    <source>
        <dbReference type="ARBA" id="ARBA00011738"/>
    </source>
</evidence>
<dbReference type="Gene3D" id="3.40.50.300">
    <property type="entry name" value="P-loop containing nucleotide triphosphate hydrolases"/>
    <property type="match status" value="1"/>
</dbReference>
<keyword evidence="3 12" id="KW-0032">Aminotransferase</keyword>
<dbReference type="InterPro" id="IPR004839">
    <property type="entry name" value="Aminotransferase_I/II_large"/>
</dbReference>
<evidence type="ECO:0000259" key="11">
    <source>
        <dbReference type="Pfam" id="PF00155"/>
    </source>
</evidence>
<evidence type="ECO:0000256" key="1">
    <source>
        <dbReference type="ARBA" id="ARBA00001933"/>
    </source>
</evidence>
<comment type="pathway">
    <text evidence="6">Amino-acid degradation; L-alanine degradation via transaminase pathway; pyruvate from L-alanine: step 1/1.</text>
</comment>
<evidence type="ECO:0000256" key="3">
    <source>
        <dbReference type="ARBA" id="ARBA00022576"/>
    </source>
</evidence>
<keyword evidence="5" id="KW-0663">Pyridoxal phosphate</keyword>
<feature type="domain" description="Aminotransferase class I/classII large" evidence="11">
    <location>
        <begin position="127"/>
        <end position="489"/>
    </location>
</feature>
<dbReference type="InterPro" id="IPR006549">
    <property type="entry name" value="HAD-SF_hydro_IIIA"/>
</dbReference>
<evidence type="ECO:0000313" key="13">
    <source>
        <dbReference type="EnsemblMetazoa" id="KAF7492584.1"/>
    </source>
</evidence>
<evidence type="ECO:0000313" key="14">
    <source>
        <dbReference type="Proteomes" id="UP000070412"/>
    </source>
</evidence>
<dbReference type="InterPro" id="IPR027417">
    <property type="entry name" value="P-loop_NTPase"/>
</dbReference>
<dbReference type="InterPro" id="IPR023214">
    <property type="entry name" value="HAD_sf"/>
</dbReference>
<dbReference type="FunFam" id="3.40.640.10:FF:000012">
    <property type="entry name" value="alanine aminotransferase 2"/>
    <property type="match status" value="1"/>
</dbReference>
<reference evidence="13" key="3">
    <citation type="submission" date="2022-06" db="UniProtKB">
        <authorList>
            <consortium name="EnsemblMetazoa"/>
        </authorList>
    </citation>
    <scope>IDENTIFICATION</scope>
</reference>
<dbReference type="AlphaFoldDB" id="A0A834VEX8"/>
<name>A0A834VEX8_SARSC</name>
<evidence type="ECO:0000256" key="8">
    <source>
        <dbReference type="ARBA" id="ARBA00026106"/>
    </source>
</evidence>
<protein>
    <recommendedName>
        <fullName evidence="8">alanine transaminase</fullName>
        <ecNumber evidence="8">2.6.1.2</ecNumber>
    </recommendedName>
</protein>
<comment type="similarity">
    <text evidence="7">Belongs to the class-I pyridoxal-phosphate-dependent aminotransferase family. Alanine aminotransferase subfamily.</text>
</comment>
<dbReference type="GO" id="GO:0004021">
    <property type="term" value="F:L-alanine:2-oxoglutarate aminotransferase activity"/>
    <property type="evidence" value="ECO:0007669"/>
    <property type="project" value="UniProtKB-EC"/>
</dbReference>
<dbReference type="Pfam" id="PF00155">
    <property type="entry name" value="Aminotran_1_2"/>
    <property type="match status" value="1"/>
</dbReference>
<dbReference type="EnsemblMetazoa" id="SSS_3990s_mrna">
    <property type="protein sequence ID" value="KAF7492584.1"/>
    <property type="gene ID" value="SSS_3990"/>
</dbReference>
<dbReference type="NCBIfam" id="TIGR01664">
    <property type="entry name" value="DNA-3'-Pase"/>
    <property type="match status" value="1"/>
</dbReference>
<dbReference type="GO" id="GO:0030170">
    <property type="term" value="F:pyridoxal phosphate binding"/>
    <property type="evidence" value="ECO:0007669"/>
    <property type="project" value="InterPro"/>
</dbReference>
<dbReference type="SUPFAM" id="SSF56784">
    <property type="entry name" value="HAD-like"/>
    <property type="match status" value="1"/>
</dbReference>
<dbReference type="EC" id="2.6.1.2" evidence="8"/>
<dbReference type="InterPro" id="IPR045088">
    <property type="entry name" value="ALAT1/2-like"/>
</dbReference>
<dbReference type="InterPro" id="IPR015422">
    <property type="entry name" value="PyrdxlP-dep_Trfase_small"/>
</dbReference>
<evidence type="ECO:0000256" key="10">
    <source>
        <dbReference type="SAM" id="Coils"/>
    </source>
</evidence>
<dbReference type="UniPathway" id="UPA00528">
    <property type="reaction ID" value="UER00586"/>
</dbReference>
<keyword evidence="10" id="KW-0175">Coiled coil</keyword>
<organism evidence="12">
    <name type="scientific">Sarcoptes scabiei</name>
    <name type="common">Itch mite</name>
    <name type="synonym">Acarus scabiei</name>
    <dbReference type="NCBI Taxonomy" id="52283"/>
    <lineage>
        <taxon>Eukaryota</taxon>
        <taxon>Metazoa</taxon>
        <taxon>Ecdysozoa</taxon>
        <taxon>Arthropoda</taxon>
        <taxon>Chelicerata</taxon>
        <taxon>Arachnida</taxon>
        <taxon>Acari</taxon>
        <taxon>Acariformes</taxon>
        <taxon>Sarcoptiformes</taxon>
        <taxon>Astigmata</taxon>
        <taxon>Psoroptidia</taxon>
        <taxon>Sarcoptoidea</taxon>
        <taxon>Sarcoptidae</taxon>
        <taxon>Sarcoptinae</taxon>
        <taxon>Sarcoptes</taxon>
    </lineage>
</organism>
<dbReference type="FunFam" id="3.90.1150.10:FF:000010">
    <property type="entry name" value="Alanine aminotransferase 2"/>
    <property type="match status" value="1"/>
</dbReference>
<keyword evidence="4 12" id="KW-0808">Transferase</keyword>
<dbReference type="InterPro" id="IPR015424">
    <property type="entry name" value="PyrdxlP-dep_Trfase"/>
</dbReference>
<dbReference type="InterPro" id="IPR008984">
    <property type="entry name" value="SMAD_FHA_dom_sf"/>
</dbReference>
<dbReference type="SUPFAM" id="SSF49879">
    <property type="entry name" value="SMAD/FHA domain"/>
    <property type="match status" value="1"/>
</dbReference>
<evidence type="ECO:0000313" key="12">
    <source>
        <dbReference type="EMBL" id="KAF7492584.1"/>
    </source>
</evidence>
<evidence type="ECO:0000256" key="6">
    <source>
        <dbReference type="ARBA" id="ARBA00025708"/>
    </source>
</evidence>
<dbReference type="Gene3D" id="1.10.287.1970">
    <property type="match status" value="1"/>
</dbReference>
<evidence type="ECO:0000256" key="5">
    <source>
        <dbReference type="ARBA" id="ARBA00022898"/>
    </source>
</evidence>
<gene>
    <name evidence="12" type="ORF">SSS_3990</name>
</gene>
<comment type="cofactor">
    <cofactor evidence="1">
        <name>pyridoxal 5'-phosphate</name>
        <dbReference type="ChEBI" id="CHEBI:597326"/>
    </cofactor>
</comment>
<dbReference type="GO" id="GO:0042853">
    <property type="term" value="P:L-alanine catabolic process"/>
    <property type="evidence" value="ECO:0007669"/>
    <property type="project" value="UniProtKB-UniPathway"/>
</dbReference>
<reference evidence="14" key="1">
    <citation type="journal article" date="2020" name="PLoS Negl. Trop. Dis.">
        <title>High-quality nuclear genome for Sarcoptes scabiei-A critical resource for a neglected parasite.</title>
        <authorList>
            <person name="Korhonen P.K."/>
            <person name="Gasser R.B."/>
            <person name="Ma G."/>
            <person name="Wang T."/>
            <person name="Stroehlein A.J."/>
            <person name="Young N.D."/>
            <person name="Ang C.S."/>
            <person name="Fernando D.D."/>
            <person name="Lu H.C."/>
            <person name="Taylor S."/>
            <person name="Reynolds S.L."/>
            <person name="Mofiz E."/>
            <person name="Najaraj S.H."/>
            <person name="Gowda H."/>
            <person name="Madugundu A."/>
            <person name="Renuse S."/>
            <person name="Holt D."/>
            <person name="Pandey A."/>
            <person name="Papenfuss A.T."/>
            <person name="Fischer K."/>
        </authorList>
    </citation>
    <scope>NUCLEOTIDE SEQUENCE [LARGE SCALE GENOMIC DNA]</scope>
</reference>
<comment type="catalytic activity">
    <reaction evidence="9">
        <text>L-alanine + 2-oxoglutarate = pyruvate + L-glutamate</text>
        <dbReference type="Rhea" id="RHEA:19453"/>
        <dbReference type="ChEBI" id="CHEBI:15361"/>
        <dbReference type="ChEBI" id="CHEBI:16810"/>
        <dbReference type="ChEBI" id="CHEBI:29985"/>
        <dbReference type="ChEBI" id="CHEBI:57972"/>
        <dbReference type="EC" id="2.6.1.2"/>
    </reaction>
</comment>
<dbReference type="CDD" id="cd00609">
    <property type="entry name" value="AAT_like"/>
    <property type="match status" value="1"/>
</dbReference>
<evidence type="ECO:0000256" key="4">
    <source>
        <dbReference type="ARBA" id="ARBA00022679"/>
    </source>
</evidence>
<dbReference type="Gene3D" id="3.40.50.1000">
    <property type="entry name" value="HAD superfamily/HAD-like"/>
    <property type="match status" value="1"/>
</dbReference>
<dbReference type="InterPro" id="IPR015421">
    <property type="entry name" value="PyrdxlP-dep_Trfase_major"/>
</dbReference>
<keyword evidence="14" id="KW-1185">Reference proteome</keyword>
<evidence type="ECO:0000256" key="9">
    <source>
        <dbReference type="ARBA" id="ARBA00047412"/>
    </source>
</evidence>
<dbReference type="InterPro" id="IPR013954">
    <property type="entry name" value="PNK3P"/>
</dbReference>
<dbReference type="OrthoDB" id="1732682at2759"/>
<reference evidence="12" key="2">
    <citation type="submission" date="2020-01" db="EMBL/GenBank/DDBJ databases">
        <authorList>
            <person name="Korhonen P.K.K."/>
            <person name="Guangxu M.G."/>
            <person name="Wang T.W."/>
            <person name="Stroehlein A.J.S."/>
            <person name="Young N.D."/>
            <person name="Ang C.-S.A."/>
            <person name="Fernando D.W.F."/>
            <person name="Lu H.L."/>
            <person name="Taylor S.T."/>
            <person name="Ehtesham M.E.M."/>
            <person name="Najaraj S.H.N."/>
            <person name="Harsha G.H.G."/>
            <person name="Madugundu A.M."/>
            <person name="Renuse S.R."/>
            <person name="Holt D.H."/>
            <person name="Pandey A.P."/>
            <person name="Papenfuss A.P."/>
            <person name="Gasser R.B.G."/>
            <person name="Fischer K.F."/>
        </authorList>
    </citation>
    <scope>NUCLEOTIDE SEQUENCE</scope>
    <source>
        <strain evidence="12">SSS_KF_BRIS2020</strain>
    </source>
</reference>
<dbReference type="InterPro" id="IPR006551">
    <property type="entry name" value="Polynucleotide_phosphatase"/>
</dbReference>
<proteinExistence type="inferred from homology"/>
<dbReference type="PANTHER" id="PTHR11751">
    <property type="entry name" value="ALANINE AMINOTRANSFERASE"/>
    <property type="match status" value="1"/>
</dbReference>
<dbReference type="Proteomes" id="UP000070412">
    <property type="component" value="Unassembled WGS sequence"/>
</dbReference>
<dbReference type="Gene3D" id="3.90.1150.10">
    <property type="entry name" value="Aspartate Aminotransferase, domain 1"/>
    <property type="match status" value="1"/>
</dbReference>
<comment type="subunit">
    <text evidence="2">Homodimer.</text>
</comment>
<dbReference type="Pfam" id="PF08645">
    <property type="entry name" value="PNK3P"/>
    <property type="match status" value="1"/>
</dbReference>
<dbReference type="SUPFAM" id="SSF53383">
    <property type="entry name" value="PLP-dependent transferases"/>
    <property type="match status" value="1"/>
</dbReference>
<dbReference type="Gene3D" id="3.40.640.10">
    <property type="entry name" value="Type I PLP-dependent aspartate aminotransferase-like (Major domain)"/>
    <property type="match status" value="1"/>
</dbReference>
<dbReference type="Gene3D" id="2.60.200.20">
    <property type="match status" value="1"/>
</dbReference>
<dbReference type="PANTHER" id="PTHR11751:SF29">
    <property type="entry name" value="ALANINE TRANSAMINASE"/>
    <property type="match status" value="1"/>
</dbReference>